<dbReference type="PANTHER" id="PTHR43649:SF12">
    <property type="entry name" value="DIACETYLCHITOBIOSE BINDING PROTEIN DASA"/>
    <property type="match status" value="1"/>
</dbReference>
<protein>
    <recommendedName>
        <fullName evidence="5">Sugar ABC transporter substrate-binding protein</fullName>
    </recommendedName>
</protein>
<sequence length="494" mass="53563">MPKFPDPTKEYAGAPMTGGAIDANKIPPSSGIEDSPPTPIYEAPTSNQTTAITPPSPTPIPPLSVSSSPFRNLIPIAIGLAAILLLVVLGFTLLPKLFKKTAPVTLNYWGLWEPNSVMQAVIADYEAAHSNVKIAYTMQPPQNYRSRFLTAGTQANSPDIVRIHNTWLPMLKKDLSPAPDSILKPSDLSDYYPIVQTNFVSNGKVYALPLEIDGLALIYNDDIFKEAGLTPPADWNSLRKTAFDLTKTNPETKIIERAGVALGTTGNVDNWSDILGLLILQNSGDPAKPTQTAVQDALTFYTIISTQDKSWDVSQPSSVYAFATGTVAMIIAPSWQVSEIKAINPDINLKIAPAPVLPTANYAWASYWAEAVPLTSKNSTEAWAFIKYLGSPAVLQKMYAGAIQIRALGEPYPLMSLSNSLANDPRAGAFVTQGPNYKSWYLSSKTYDDGINDGLIKYYEDAINAINTGQSVEATIKTLDEGVKQVMSKYPEAK</sequence>
<proteinExistence type="predicted"/>
<dbReference type="Gene3D" id="3.40.190.10">
    <property type="entry name" value="Periplasmic binding protein-like II"/>
    <property type="match status" value="1"/>
</dbReference>
<organism evidence="3 4">
    <name type="scientific">Candidatus Collierbacteria bacterium CG10_big_fil_rev_8_21_14_0_10_44_9</name>
    <dbReference type="NCBI Taxonomy" id="1974535"/>
    <lineage>
        <taxon>Bacteria</taxon>
        <taxon>Candidatus Collieribacteriota</taxon>
    </lineage>
</organism>
<dbReference type="SUPFAM" id="SSF53850">
    <property type="entry name" value="Periplasmic binding protein-like II"/>
    <property type="match status" value="1"/>
</dbReference>
<evidence type="ECO:0000313" key="3">
    <source>
        <dbReference type="EMBL" id="PIR98916.1"/>
    </source>
</evidence>
<keyword evidence="2" id="KW-0812">Transmembrane</keyword>
<evidence type="ECO:0000313" key="4">
    <source>
        <dbReference type="Proteomes" id="UP000230796"/>
    </source>
</evidence>
<dbReference type="AlphaFoldDB" id="A0A2H0VIL4"/>
<dbReference type="PANTHER" id="PTHR43649">
    <property type="entry name" value="ARABINOSE-BINDING PROTEIN-RELATED"/>
    <property type="match status" value="1"/>
</dbReference>
<gene>
    <name evidence="3" type="ORF">COT87_02185</name>
</gene>
<feature type="transmembrane region" description="Helical" evidence="2">
    <location>
        <begin position="73"/>
        <end position="94"/>
    </location>
</feature>
<dbReference type="InterPro" id="IPR050490">
    <property type="entry name" value="Bact_solute-bd_prot1"/>
</dbReference>
<dbReference type="EMBL" id="PFAF01000044">
    <property type="protein sequence ID" value="PIR98916.1"/>
    <property type="molecule type" value="Genomic_DNA"/>
</dbReference>
<evidence type="ECO:0000256" key="2">
    <source>
        <dbReference type="SAM" id="Phobius"/>
    </source>
</evidence>
<name>A0A2H0VIL4_9BACT</name>
<evidence type="ECO:0008006" key="5">
    <source>
        <dbReference type="Google" id="ProtNLM"/>
    </source>
</evidence>
<keyword evidence="2" id="KW-1133">Transmembrane helix</keyword>
<evidence type="ECO:0000256" key="1">
    <source>
        <dbReference type="SAM" id="MobiDB-lite"/>
    </source>
</evidence>
<reference evidence="4" key="1">
    <citation type="submission" date="2017-09" db="EMBL/GenBank/DDBJ databases">
        <title>Depth-based differentiation of microbial function through sediment-hosted aquifers and enrichment of novel symbionts in the deep terrestrial subsurface.</title>
        <authorList>
            <person name="Probst A.J."/>
            <person name="Ladd B."/>
            <person name="Jarett J.K."/>
            <person name="Geller-Mcgrath D.E."/>
            <person name="Sieber C.M.K."/>
            <person name="Emerson J.B."/>
            <person name="Anantharaman K."/>
            <person name="Thomas B.C."/>
            <person name="Malmstrom R."/>
            <person name="Stieglmeier M."/>
            <person name="Klingl A."/>
            <person name="Woyke T."/>
            <person name="Ryan C.M."/>
            <person name="Banfield J.F."/>
        </authorList>
    </citation>
    <scope>NUCLEOTIDE SEQUENCE [LARGE SCALE GENOMIC DNA]</scope>
</reference>
<dbReference type="InterPro" id="IPR006059">
    <property type="entry name" value="SBP"/>
</dbReference>
<dbReference type="Pfam" id="PF01547">
    <property type="entry name" value="SBP_bac_1"/>
    <property type="match status" value="1"/>
</dbReference>
<accession>A0A2H0VIL4</accession>
<keyword evidence="2" id="KW-0472">Membrane</keyword>
<feature type="region of interest" description="Disordered" evidence="1">
    <location>
        <begin position="1"/>
        <end position="60"/>
    </location>
</feature>
<comment type="caution">
    <text evidence="3">The sequence shown here is derived from an EMBL/GenBank/DDBJ whole genome shotgun (WGS) entry which is preliminary data.</text>
</comment>
<dbReference type="Proteomes" id="UP000230796">
    <property type="component" value="Unassembled WGS sequence"/>
</dbReference>